<keyword evidence="2" id="KW-1133">Transmembrane helix</keyword>
<proteinExistence type="predicted"/>
<feature type="region of interest" description="Disordered" evidence="1">
    <location>
        <begin position="145"/>
        <end position="170"/>
    </location>
</feature>
<reference evidence="3" key="1">
    <citation type="journal article" date="2019" name="PeerJ">
        <title>Genes of the pig, Sus scrofa, reconstructed with EvidentialGene.</title>
        <authorList>
            <person name="Gilbert D.G."/>
        </authorList>
    </citation>
    <scope>NUCLEOTIDE SEQUENCE</scope>
</reference>
<dbReference type="AlphaFoldDB" id="A0A480L794"/>
<keyword evidence="2" id="KW-0812">Transmembrane</keyword>
<feature type="transmembrane region" description="Helical" evidence="2">
    <location>
        <begin position="23"/>
        <end position="44"/>
    </location>
</feature>
<feature type="compositionally biased region" description="Polar residues" evidence="1">
    <location>
        <begin position="200"/>
        <end position="213"/>
    </location>
</feature>
<sequence>MELPINDVDQTKNRRGLGRCRHFFWLGVAFDTVGATVLLTGVFANLLFYDLLLYLGSIIIFLSLLWWVFWYSANIELPSEEPTPRPYHLPSATTLEILSQTISNRFSFSIGNVSSTFMRMRHRRQCRRRILPESASMKMTVTGQLGQLDQEDQVKDQMESAKESDAARDIEDLPQPEAVKSAEEVCSLGPSPGALGPKTSLPSTHQVQPQLTPSSLDQPLTPAILASKSLPVVPLASMSQPVLILTSKSQLPAATLASRNQPDVPLPSASQSVPVVTSKKQPVVLLAAASQAPAVTLASRSQPAVPLSSTNQPLTILTSQSQPLVPVASQRHSVMTVTSQSHLLVPVAAQTQLQNLSQACQTQPPPVQASQAQNLATPVSLLQLLPTQSFQTQMVDPQVAQTIQDFQAMDHTQQATQSSSSVQRVEPGQSLSAQEFHGKSLAFKTPPPVGQKLSPNPPDVASVLPESPTPAAHAQESVSPRRWPTPDLAKKSCSL</sequence>
<dbReference type="InterPro" id="IPR029365">
    <property type="entry name" value="TMEM238"/>
</dbReference>
<dbReference type="EMBL" id="DQIR01111094">
    <property type="protein sequence ID" value="HDA66570.1"/>
    <property type="molecule type" value="Transcribed_RNA"/>
</dbReference>
<organism evidence="3">
    <name type="scientific">Sus scrofa</name>
    <name type="common">Pig</name>
    <dbReference type="NCBI Taxonomy" id="9823"/>
    <lineage>
        <taxon>Eukaryota</taxon>
        <taxon>Metazoa</taxon>
        <taxon>Chordata</taxon>
        <taxon>Craniata</taxon>
        <taxon>Vertebrata</taxon>
        <taxon>Euteleostomi</taxon>
        <taxon>Mammalia</taxon>
        <taxon>Eutheria</taxon>
        <taxon>Laurasiatheria</taxon>
        <taxon>Artiodactyla</taxon>
        <taxon>Suina</taxon>
        <taxon>Suidae</taxon>
        <taxon>Sus</taxon>
    </lineage>
</organism>
<evidence type="ECO:0000256" key="2">
    <source>
        <dbReference type="SAM" id="Phobius"/>
    </source>
</evidence>
<feature type="compositionally biased region" description="Low complexity" evidence="1">
    <location>
        <begin position="412"/>
        <end position="423"/>
    </location>
</feature>
<feature type="region of interest" description="Disordered" evidence="1">
    <location>
        <begin position="410"/>
        <end position="495"/>
    </location>
</feature>
<feature type="compositionally biased region" description="Basic and acidic residues" evidence="1">
    <location>
        <begin position="152"/>
        <end position="170"/>
    </location>
</feature>
<dbReference type="PANTHER" id="PTHR28613:SF6">
    <property type="entry name" value="RIKEN CDNA A930007A09 GENE"/>
    <property type="match status" value="1"/>
</dbReference>
<protein>
    <submittedName>
        <fullName evidence="3">Mediator of DNA damage checkpoint protein 1-like isoform X1</fullName>
    </submittedName>
</protein>
<dbReference type="PANTHER" id="PTHR28613">
    <property type="entry name" value="SI:CH211-232M10.4-RELATED"/>
    <property type="match status" value="1"/>
</dbReference>
<keyword evidence="2" id="KW-0472">Membrane</keyword>
<dbReference type="EMBL" id="DQIR01114192">
    <property type="protein sequence ID" value="HDA69668.1"/>
    <property type="molecule type" value="Transcribed_RNA"/>
</dbReference>
<evidence type="ECO:0000256" key="1">
    <source>
        <dbReference type="SAM" id="MobiDB-lite"/>
    </source>
</evidence>
<feature type="region of interest" description="Disordered" evidence="1">
    <location>
        <begin position="188"/>
        <end position="213"/>
    </location>
</feature>
<name>A0A480L794_PIG</name>
<feature type="transmembrane region" description="Helical" evidence="2">
    <location>
        <begin position="51"/>
        <end position="70"/>
    </location>
</feature>
<evidence type="ECO:0000313" key="3">
    <source>
        <dbReference type="EMBL" id="HDA69668.1"/>
    </source>
</evidence>
<dbReference type="Pfam" id="PF15125">
    <property type="entry name" value="TMEM238"/>
    <property type="match status" value="1"/>
</dbReference>
<dbReference type="EMBL" id="DQIR01068214">
    <property type="protein sequence ID" value="HDA23690.1"/>
    <property type="molecule type" value="Transcribed_RNA"/>
</dbReference>
<accession>A0A480L794</accession>